<dbReference type="EMBL" id="LT607753">
    <property type="protein sequence ID" value="SCG76529.1"/>
    <property type="molecule type" value="Genomic_DNA"/>
</dbReference>
<protein>
    <submittedName>
        <fullName evidence="11">Iron complex transport system ATP-binding protein</fullName>
    </submittedName>
</protein>
<dbReference type="RefSeq" id="WP_088978981.1">
    <property type="nucleotide sequence ID" value="NZ_LT607753.1"/>
</dbReference>
<evidence type="ECO:0000256" key="8">
    <source>
        <dbReference type="ARBA" id="ARBA00023065"/>
    </source>
</evidence>
<dbReference type="PANTHER" id="PTHR42771">
    <property type="entry name" value="IRON(3+)-HYDROXAMATE IMPORT ATP-BINDING PROTEIN FHUC"/>
    <property type="match status" value="1"/>
</dbReference>
<dbReference type="InterPro" id="IPR017871">
    <property type="entry name" value="ABC_transporter-like_CS"/>
</dbReference>
<keyword evidence="7" id="KW-0408">Iron</keyword>
<evidence type="ECO:0000259" key="10">
    <source>
        <dbReference type="PROSITE" id="PS50893"/>
    </source>
</evidence>
<evidence type="ECO:0000256" key="3">
    <source>
        <dbReference type="ARBA" id="ARBA00022475"/>
    </source>
</evidence>
<evidence type="ECO:0000256" key="6">
    <source>
        <dbReference type="ARBA" id="ARBA00022840"/>
    </source>
</evidence>
<evidence type="ECO:0000256" key="4">
    <source>
        <dbReference type="ARBA" id="ARBA00022496"/>
    </source>
</evidence>
<dbReference type="GO" id="GO:0006826">
    <property type="term" value="P:iron ion transport"/>
    <property type="evidence" value="ECO:0007669"/>
    <property type="project" value="UniProtKB-KW"/>
</dbReference>
<keyword evidence="3" id="KW-1003">Cell membrane</keyword>
<dbReference type="CDD" id="cd03214">
    <property type="entry name" value="ABC_Iron-Siderophores_B12_Hemin"/>
    <property type="match status" value="1"/>
</dbReference>
<evidence type="ECO:0000256" key="7">
    <source>
        <dbReference type="ARBA" id="ARBA00023004"/>
    </source>
</evidence>
<organism evidence="11 12">
    <name type="scientific">Micromonospora coxensis</name>
    <dbReference type="NCBI Taxonomy" id="356852"/>
    <lineage>
        <taxon>Bacteria</taxon>
        <taxon>Bacillati</taxon>
        <taxon>Actinomycetota</taxon>
        <taxon>Actinomycetes</taxon>
        <taxon>Micromonosporales</taxon>
        <taxon>Micromonosporaceae</taxon>
        <taxon>Micromonospora</taxon>
    </lineage>
</organism>
<dbReference type="InterPro" id="IPR003439">
    <property type="entry name" value="ABC_transporter-like_ATP-bd"/>
</dbReference>
<dbReference type="FunFam" id="3.40.50.300:FF:000134">
    <property type="entry name" value="Iron-enterobactin ABC transporter ATP-binding protein"/>
    <property type="match status" value="1"/>
</dbReference>
<dbReference type="PANTHER" id="PTHR42771:SF2">
    <property type="entry name" value="IRON(3+)-HYDROXAMATE IMPORT ATP-BINDING PROTEIN FHUC"/>
    <property type="match status" value="1"/>
</dbReference>
<dbReference type="Pfam" id="PF00005">
    <property type="entry name" value="ABC_tran"/>
    <property type="match status" value="1"/>
</dbReference>
<dbReference type="PROSITE" id="PS00211">
    <property type="entry name" value="ABC_TRANSPORTER_1"/>
    <property type="match status" value="1"/>
</dbReference>
<reference evidence="12" key="1">
    <citation type="submission" date="2016-06" db="EMBL/GenBank/DDBJ databases">
        <authorList>
            <person name="Varghese N."/>
            <person name="Submissions Spin"/>
        </authorList>
    </citation>
    <scope>NUCLEOTIDE SEQUENCE [LARGE SCALE GENOMIC DNA]</scope>
    <source>
        <strain evidence="12">DSM 45161</strain>
    </source>
</reference>
<dbReference type="InterPro" id="IPR027417">
    <property type="entry name" value="P-loop_NTPase"/>
</dbReference>
<accession>A0A1C5K1W0</accession>
<dbReference type="GO" id="GO:0005524">
    <property type="term" value="F:ATP binding"/>
    <property type="evidence" value="ECO:0007669"/>
    <property type="project" value="UniProtKB-KW"/>
</dbReference>
<dbReference type="SUPFAM" id="SSF52540">
    <property type="entry name" value="P-loop containing nucleoside triphosphate hydrolases"/>
    <property type="match status" value="1"/>
</dbReference>
<gene>
    <name evidence="11" type="ORF">GA0070614_5941</name>
</gene>
<feature type="domain" description="ABC transporter" evidence="10">
    <location>
        <begin position="5"/>
        <end position="241"/>
    </location>
</feature>
<comment type="subcellular location">
    <subcellularLocation>
        <location evidence="1">Cell membrane</location>
        <topology evidence="1">Peripheral membrane protein</topology>
    </subcellularLocation>
</comment>
<evidence type="ECO:0000256" key="9">
    <source>
        <dbReference type="ARBA" id="ARBA00023136"/>
    </source>
</evidence>
<sequence length="264" mass="28446">MTEVFTVEQARYRYRDRVVLDGVSLTVRAGECVALVGRNGCGKSTLLRLLTGADRPADGRVLLHGRPAHAQRRRDVARQVAVLHQQLPPVPGLTVRQLVAQGRYPHRGPLGMLWRPEDAEASAALAATGVAGLADRQVDTLSGGERQRVRLALALAQRTPVLLLDEPTAFLDVRHQLQVLSLVRRLHAERGLTVVTVLHELDHAARFTDRVIALAGGRVAADGPPADVVTPALLADVFGVRGRVLADAHTGAVRALADDPLEQP</sequence>
<proteinExistence type="predicted"/>
<keyword evidence="2" id="KW-0813">Transport</keyword>
<evidence type="ECO:0000256" key="1">
    <source>
        <dbReference type="ARBA" id="ARBA00004202"/>
    </source>
</evidence>
<evidence type="ECO:0000313" key="11">
    <source>
        <dbReference type="EMBL" id="SCG76529.1"/>
    </source>
</evidence>
<dbReference type="Proteomes" id="UP000198215">
    <property type="component" value="Chromosome I"/>
</dbReference>
<dbReference type="GO" id="GO:0005886">
    <property type="term" value="C:plasma membrane"/>
    <property type="evidence" value="ECO:0007669"/>
    <property type="project" value="UniProtKB-SubCell"/>
</dbReference>
<keyword evidence="6 11" id="KW-0067">ATP-binding</keyword>
<keyword evidence="8" id="KW-0406">Ion transport</keyword>
<evidence type="ECO:0000256" key="2">
    <source>
        <dbReference type="ARBA" id="ARBA00022448"/>
    </source>
</evidence>
<dbReference type="OrthoDB" id="5296765at2"/>
<name>A0A1C5K1W0_9ACTN</name>
<dbReference type="InterPro" id="IPR003593">
    <property type="entry name" value="AAA+_ATPase"/>
</dbReference>
<keyword evidence="5" id="KW-0547">Nucleotide-binding</keyword>
<keyword evidence="9" id="KW-0472">Membrane</keyword>
<keyword evidence="4" id="KW-0410">Iron transport</keyword>
<evidence type="ECO:0000256" key="5">
    <source>
        <dbReference type="ARBA" id="ARBA00022741"/>
    </source>
</evidence>
<dbReference type="SMART" id="SM00382">
    <property type="entry name" value="AAA"/>
    <property type="match status" value="1"/>
</dbReference>
<dbReference type="Gene3D" id="3.40.50.300">
    <property type="entry name" value="P-loop containing nucleotide triphosphate hydrolases"/>
    <property type="match status" value="1"/>
</dbReference>
<dbReference type="AlphaFoldDB" id="A0A1C5K1W0"/>
<keyword evidence="12" id="KW-1185">Reference proteome</keyword>
<evidence type="ECO:0000313" key="12">
    <source>
        <dbReference type="Proteomes" id="UP000198215"/>
    </source>
</evidence>
<dbReference type="GO" id="GO:0016887">
    <property type="term" value="F:ATP hydrolysis activity"/>
    <property type="evidence" value="ECO:0007669"/>
    <property type="project" value="InterPro"/>
</dbReference>
<dbReference type="InterPro" id="IPR051535">
    <property type="entry name" value="Siderophore_ABC-ATPase"/>
</dbReference>
<dbReference type="PROSITE" id="PS50893">
    <property type="entry name" value="ABC_TRANSPORTER_2"/>
    <property type="match status" value="1"/>
</dbReference>